<organism evidence="2 3">
    <name type="scientific">Dichomitus squalens</name>
    <dbReference type="NCBI Taxonomy" id="114155"/>
    <lineage>
        <taxon>Eukaryota</taxon>
        <taxon>Fungi</taxon>
        <taxon>Dikarya</taxon>
        <taxon>Basidiomycota</taxon>
        <taxon>Agaricomycotina</taxon>
        <taxon>Agaricomycetes</taxon>
        <taxon>Polyporales</taxon>
        <taxon>Polyporaceae</taxon>
        <taxon>Dichomitus</taxon>
    </lineage>
</organism>
<accession>A0A4V2K8B4</accession>
<protein>
    <submittedName>
        <fullName evidence="2">Uncharacterized protein</fullName>
    </submittedName>
</protein>
<feature type="compositionally biased region" description="Pro residues" evidence="1">
    <location>
        <begin position="1"/>
        <end position="10"/>
    </location>
</feature>
<evidence type="ECO:0000313" key="3">
    <source>
        <dbReference type="Proteomes" id="UP000292082"/>
    </source>
</evidence>
<feature type="region of interest" description="Disordered" evidence="1">
    <location>
        <begin position="1"/>
        <end position="127"/>
    </location>
</feature>
<gene>
    <name evidence="2" type="ORF">BD310DRAFT_419954</name>
</gene>
<dbReference type="Proteomes" id="UP000292082">
    <property type="component" value="Unassembled WGS sequence"/>
</dbReference>
<feature type="compositionally biased region" description="Basic residues" evidence="1">
    <location>
        <begin position="40"/>
        <end position="50"/>
    </location>
</feature>
<reference evidence="2 3" key="1">
    <citation type="submission" date="2019-01" db="EMBL/GenBank/DDBJ databases">
        <title>Draft genome sequences of three monokaryotic isolates of the white-rot basidiomycete fungus Dichomitus squalens.</title>
        <authorList>
            <consortium name="DOE Joint Genome Institute"/>
            <person name="Lopez S.C."/>
            <person name="Andreopoulos B."/>
            <person name="Pangilinan J."/>
            <person name="Lipzen A."/>
            <person name="Riley R."/>
            <person name="Ahrendt S."/>
            <person name="Ng V."/>
            <person name="Barry K."/>
            <person name="Daum C."/>
            <person name="Grigoriev I.V."/>
            <person name="Hilden K.S."/>
            <person name="Makela M.R."/>
            <person name="de Vries R.P."/>
        </authorList>
    </citation>
    <scope>NUCLEOTIDE SEQUENCE [LARGE SCALE GENOMIC DNA]</scope>
    <source>
        <strain evidence="2 3">CBS 464.89</strain>
    </source>
</reference>
<dbReference type="EMBL" id="ML145115">
    <property type="protein sequence ID" value="TBU59318.1"/>
    <property type="molecule type" value="Genomic_DNA"/>
</dbReference>
<feature type="compositionally biased region" description="Basic and acidic residues" evidence="1">
    <location>
        <begin position="61"/>
        <end position="78"/>
    </location>
</feature>
<evidence type="ECO:0000256" key="1">
    <source>
        <dbReference type="SAM" id="MobiDB-lite"/>
    </source>
</evidence>
<dbReference type="AlphaFoldDB" id="A0A4V2K8B4"/>
<evidence type="ECO:0000313" key="2">
    <source>
        <dbReference type="EMBL" id="TBU59318.1"/>
    </source>
</evidence>
<proteinExistence type="predicted"/>
<sequence>MASPSSPPSDWPGSGRTSAPFRRRLNAQGCMVRTHERATWRKFRPRHGRRDRYPEQPPHASARDRLWEVARTSFDRIRSPTPMHGGESKERFPSETSLARAQAAASETSRPELTPQPSELSDESGPRRGFVAYRPVKILTIANRSLRYNTKRCEYIAVSGLRSRYPCRLMLRNDATPDWASCNERACALRAMPLPAVVGHDTNNMECAVYKLRRADHHIIMSRAARIPVKRGQVGGVHPPAMGCSVAIQPEWTAAHPCSIRHPDSAHRQKPRTFLRLITRTFH</sequence>
<keyword evidence="3" id="KW-1185">Reference proteome</keyword>
<name>A0A4V2K8B4_9APHY</name>